<evidence type="ECO:0000256" key="2">
    <source>
        <dbReference type="ARBA" id="ARBA00022840"/>
    </source>
</evidence>
<dbReference type="Pfam" id="PF00005">
    <property type="entry name" value="ABC_tran"/>
    <property type="match status" value="1"/>
</dbReference>
<keyword evidence="5" id="KW-1185">Reference proteome</keyword>
<protein>
    <submittedName>
        <fullName evidence="4">ATP-binding cassette domain-containing protein</fullName>
    </submittedName>
</protein>
<dbReference type="PANTHER" id="PTHR43790:SF8">
    <property type="entry name" value="SUGAR ABC TRANSPORTER ATP-BINDING PROTEIN"/>
    <property type="match status" value="1"/>
</dbReference>
<dbReference type="InterPro" id="IPR050107">
    <property type="entry name" value="ABC_carbohydrate_import_ATPase"/>
</dbReference>
<keyword evidence="1" id="KW-0547">Nucleotide-binding</keyword>
<dbReference type="SUPFAM" id="SSF52540">
    <property type="entry name" value="P-loop containing nucleoside triphosphate hydrolases"/>
    <property type="match status" value="1"/>
</dbReference>
<name>A0ABT8JWL7_9MICC</name>
<dbReference type="EMBL" id="JAROCG010000001">
    <property type="protein sequence ID" value="MDN4609469.1"/>
    <property type="molecule type" value="Genomic_DNA"/>
</dbReference>
<comment type="caution">
    <text evidence="4">The sequence shown here is derived from an EMBL/GenBank/DDBJ whole genome shotgun (WGS) entry which is preliminary data.</text>
</comment>
<organism evidence="4 5">
    <name type="scientific">Arthrobacter burdickii</name>
    <dbReference type="NCBI Taxonomy" id="3035920"/>
    <lineage>
        <taxon>Bacteria</taxon>
        <taxon>Bacillati</taxon>
        <taxon>Actinomycetota</taxon>
        <taxon>Actinomycetes</taxon>
        <taxon>Micrococcales</taxon>
        <taxon>Micrococcaceae</taxon>
        <taxon>Arthrobacter</taxon>
    </lineage>
</organism>
<dbReference type="PROSITE" id="PS50893">
    <property type="entry name" value="ABC_TRANSPORTER_2"/>
    <property type="match status" value="1"/>
</dbReference>
<dbReference type="GO" id="GO:0005524">
    <property type="term" value="F:ATP binding"/>
    <property type="evidence" value="ECO:0007669"/>
    <property type="project" value="UniProtKB-KW"/>
</dbReference>
<accession>A0ABT8JWL7</accession>
<dbReference type="SMART" id="SM00382">
    <property type="entry name" value="AAA"/>
    <property type="match status" value="1"/>
</dbReference>
<dbReference type="PANTHER" id="PTHR43790">
    <property type="entry name" value="CARBOHYDRATE TRANSPORT ATP-BINDING PROTEIN MG119-RELATED"/>
    <property type="match status" value="1"/>
</dbReference>
<dbReference type="CDD" id="cd03216">
    <property type="entry name" value="ABC_Carb_Monos_I"/>
    <property type="match status" value="1"/>
</dbReference>
<evidence type="ECO:0000313" key="4">
    <source>
        <dbReference type="EMBL" id="MDN4609469.1"/>
    </source>
</evidence>
<feature type="domain" description="ABC transporter" evidence="3">
    <location>
        <begin position="6"/>
        <end position="246"/>
    </location>
</feature>
<dbReference type="Proteomes" id="UP001174209">
    <property type="component" value="Unassembled WGS sequence"/>
</dbReference>
<keyword evidence="2 4" id="KW-0067">ATP-binding</keyword>
<dbReference type="RefSeq" id="WP_301224158.1">
    <property type="nucleotide sequence ID" value="NZ_JAROCG010000001.1"/>
</dbReference>
<sequence>MAENMIELIDVEKYFGGVHALRGVSMQIPAGQVTAIIGDNGAGKSTLIKCLSGIHQPTTGQILVDGVPADIASPHASRELGIETVYQDLAVIDTLNVMQNLYLSREIRTGIWPFRLLNQRKMKAGAREMLARIGNTTLSLTQEVGGMSGGQRQAVAICRAVAWGAKTVIFDEPTAALGPNESAEVHRLIASLREQGITVILISHNFEEVMGLADVIWVMRQGRAIAKRKASETTGRELVTLLTGADIAAS</sequence>
<dbReference type="Gene3D" id="3.40.50.300">
    <property type="entry name" value="P-loop containing nucleotide triphosphate hydrolases"/>
    <property type="match status" value="1"/>
</dbReference>
<dbReference type="InterPro" id="IPR027417">
    <property type="entry name" value="P-loop_NTPase"/>
</dbReference>
<evidence type="ECO:0000256" key="1">
    <source>
        <dbReference type="ARBA" id="ARBA00022741"/>
    </source>
</evidence>
<dbReference type="PROSITE" id="PS00211">
    <property type="entry name" value="ABC_TRANSPORTER_1"/>
    <property type="match status" value="1"/>
</dbReference>
<evidence type="ECO:0000259" key="3">
    <source>
        <dbReference type="PROSITE" id="PS50893"/>
    </source>
</evidence>
<dbReference type="InterPro" id="IPR003439">
    <property type="entry name" value="ABC_transporter-like_ATP-bd"/>
</dbReference>
<dbReference type="InterPro" id="IPR017871">
    <property type="entry name" value="ABC_transporter-like_CS"/>
</dbReference>
<dbReference type="InterPro" id="IPR003593">
    <property type="entry name" value="AAA+_ATPase"/>
</dbReference>
<gene>
    <name evidence="4" type="ORF">P5G52_01170</name>
</gene>
<reference evidence="4" key="1">
    <citation type="submission" date="2023-06" db="EMBL/GenBank/DDBJ databases">
        <title>MT1 and MT2 Draft Genomes of Novel Species.</title>
        <authorList>
            <person name="Venkateswaran K."/>
        </authorList>
    </citation>
    <scope>NUCLEOTIDE SEQUENCE</scope>
    <source>
        <strain evidence="4">IIF3SC-B10</strain>
    </source>
</reference>
<evidence type="ECO:0000313" key="5">
    <source>
        <dbReference type="Proteomes" id="UP001174209"/>
    </source>
</evidence>
<proteinExistence type="predicted"/>